<reference evidence="10" key="1">
    <citation type="submission" date="2024-05" db="EMBL/GenBank/DDBJ databases">
        <authorList>
            <person name="Kim S."/>
            <person name="Heo J."/>
            <person name="Choi H."/>
            <person name="Choi Y."/>
            <person name="Kwon S.-W."/>
            <person name="Kim Y."/>
        </authorList>
    </citation>
    <scope>NUCLEOTIDE SEQUENCE</scope>
    <source>
        <strain evidence="10">KACC 23698</strain>
    </source>
</reference>
<keyword evidence="3" id="KW-1003">Cell membrane</keyword>
<sequence length="431" mass="46186">MGVPKIFSAALLAAGVLTAAGLASGAALAQTSLRMTWYSDGNEGEVMKDLLARFEKANPDIKVVLDQVPFKAINENLPVQLAAGEGPDIARVVDLGGVAKYMLDLRPHLKDAAYFEKNFGPFLEWMRLPGDTASIPGYMTQLTVTGPFVNKTLFEQAGVKMPGDGATWDDWAKATKEVADKVKAPFPIAIDRSGHRFLGAAISSGAKIFDAKGEPAVIDDGFKAMSQKVYDWHKSGVMSKELWGSVSGATYRGANDEFKNAQAVLYMSGSWQVAQFDKTIGNAFDWVAVPNPCGSGGCTGMPGGAALVGIKTTKNPQAVAKVIEYLASEPVASEFYSRTLFVPGHLGLSQKGIDYPTASPLAKAALQVFGQQVGKVSPIAYKLQGYQYNRIIFNAVISRLGQAISGETTLEDAYKRIDQDIAQQIAEKKKS</sequence>
<dbReference type="InterPro" id="IPR050490">
    <property type="entry name" value="Bact_solute-bd_prot1"/>
</dbReference>
<dbReference type="PANTHER" id="PTHR43649">
    <property type="entry name" value="ARABINOSE-BINDING PROTEIN-RELATED"/>
    <property type="match status" value="1"/>
</dbReference>
<organism evidence="10">
    <name type="scientific">Alsobacter sp. KACC 23698</name>
    <dbReference type="NCBI Taxonomy" id="3149229"/>
    <lineage>
        <taxon>Bacteria</taxon>
        <taxon>Pseudomonadati</taxon>
        <taxon>Pseudomonadota</taxon>
        <taxon>Alphaproteobacteria</taxon>
        <taxon>Hyphomicrobiales</taxon>
        <taxon>Alsobacteraceae</taxon>
        <taxon>Alsobacter</taxon>
    </lineage>
</organism>
<dbReference type="SUPFAM" id="SSF53850">
    <property type="entry name" value="Periplasmic binding protein-like II"/>
    <property type="match status" value="1"/>
</dbReference>
<comment type="subcellular location">
    <subcellularLocation>
        <location evidence="1">Periplasm</location>
    </subcellularLocation>
</comment>
<evidence type="ECO:0000256" key="9">
    <source>
        <dbReference type="SAM" id="SignalP"/>
    </source>
</evidence>
<keyword evidence="5" id="KW-0574">Periplasm</keyword>
<feature type="chain" id="PRO_5043346982" evidence="9">
    <location>
        <begin position="30"/>
        <end position="431"/>
    </location>
</feature>
<protein>
    <submittedName>
        <fullName evidence="10">ABC transporter substrate-binding protein</fullName>
    </submittedName>
</protein>
<dbReference type="PANTHER" id="PTHR43649:SF33">
    <property type="entry name" value="POLYGALACTURONAN_RHAMNOGALACTURONAN-BINDING PROTEIN YTCQ"/>
    <property type="match status" value="1"/>
</dbReference>
<comment type="similarity">
    <text evidence="2">Belongs to the bacterial solute-binding protein 1 family.</text>
</comment>
<evidence type="ECO:0000256" key="4">
    <source>
        <dbReference type="ARBA" id="ARBA00022729"/>
    </source>
</evidence>
<dbReference type="InterPro" id="IPR006059">
    <property type="entry name" value="SBP"/>
</dbReference>
<proteinExistence type="inferred from homology"/>
<keyword evidence="8" id="KW-0449">Lipoprotein</keyword>
<feature type="signal peptide" evidence="9">
    <location>
        <begin position="1"/>
        <end position="29"/>
    </location>
</feature>
<evidence type="ECO:0000256" key="7">
    <source>
        <dbReference type="ARBA" id="ARBA00023139"/>
    </source>
</evidence>
<evidence type="ECO:0000256" key="2">
    <source>
        <dbReference type="ARBA" id="ARBA00008520"/>
    </source>
</evidence>
<evidence type="ECO:0000256" key="8">
    <source>
        <dbReference type="ARBA" id="ARBA00023288"/>
    </source>
</evidence>
<name>A0AAU7JGM4_9HYPH</name>
<evidence type="ECO:0000256" key="6">
    <source>
        <dbReference type="ARBA" id="ARBA00023136"/>
    </source>
</evidence>
<dbReference type="Gene3D" id="3.40.190.10">
    <property type="entry name" value="Periplasmic binding protein-like II"/>
    <property type="match status" value="1"/>
</dbReference>
<dbReference type="EMBL" id="CP157484">
    <property type="protein sequence ID" value="XBO39443.1"/>
    <property type="molecule type" value="Genomic_DNA"/>
</dbReference>
<accession>A0AAU7JGM4</accession>
<evidence type="ECO:0000256" key="1">
    <source>
        <dbReference type="ARBA" id="ARBA00004418"/>
    </source>
</evidence>
<evidence type="ECO:0000256" key="5">
    <source>
        <dbReference type="ARBA" id="ARBA00022764"/>
    </source>
</evidence>
<dbReference type="Pfam" id="PF01547">
    <property type="entry name" value="SBP_bac_1"/>
    <property type="match status" value="1"/>
</dbReference>
<dbReference type="RefSeq" id="WP_406856286.1">
    <property type="nucleotide sequence ID" value="NZ_CP157484.1"/>
</dbReference>
<gene>
    <name evidence="10" type="ORF">ABEG18_01250</name>
</gene>
<keyword evidence="7" id="KW-0564">Palmitate</keyword>
<dbReference type="AlphaFoldDB" id="A0AAU7JGM4"/>
<evidence type="ECO:0000313" key="10">
    <source>
        <dbReference type="EMBL" id="XBO39443.1"/>
    </source>
</evidence>
<dbReference type="GO" id="GO:0042597">
    <property type="term" value="C:periplasmic space"/>
    <property type="evidence" value="ECO:0007669"/>
    <property type="project" value="UniProtKB-SubCell"/>
</dbReference>
<evidence type="ECO:0000256" key="3">
    <source>
        <dbReference type="ARBA" id="ARBA00022475"/>
    </source>
</evidence>
<keyword evidence="6" id="KW-0472">Membrane</keyword>
<keyword evidence="4 9" id="KW-0732">Signal</keyword>